<dbReference type="Pfam" id="PF06050">
    <property type="entry name" value="HGD-D"/>
    <property type="match status" value="1"/>
</dbReference>
<dbReference type="EMBL" id="LSRS01000001">
    <property type="protein sequence ID" value="KAF1086690.1"/>
    <property type="molecule type" value="Genomic_DNA"/>
</dbReference>
<sequence>MADYRKMWESLGLNLEAHDQLMDILPPTYGTVFLNQENRPEAMEYFDFVFSEVHGQRIQELLDHKAADGKVIGAFCVYVPEEIIRAAGGICIGLCSGADIGTAQAEKVLPRNICPLIKSFMGFKLGKVCPYFESCDMVVGETTCDGKKKAFEILNDYVPVHVLETPHMKREKDKALWRSEVRDFLTEVEGYTGNKITLDSLRQAIKESNDKRRALLRLNELRRYDPAPISSKDCLLIEQIAMYDDVSRFTAQVNALCDELEKRVQESRGVTEPGAPRLILSGTPMALPNWKVPHVIETSGAVIVAEEMCTGLRYFENLVPEEGENIEQLVEAIADRYLDINCACFTPNEGRMKKLVTLAEELKADGVINCTLAFCDPYLVEANRVEKVLKGHHIPLLNLETDYGQEDSGQIKTRVEAFLEMLDK</sequence>
<accession>A0A9D2WT81</accession>
<dbReference type="AlphaFoldDB" id="A0A9D2WT81"/>
<dbReference type="OrthoDB" id="9810278at2"/>
<comment type="similarity">
    <text evidence="2">Belongs to the FldB/FldC dehydratase alpha/beta subunit family.</text>
</comment>
<dbReference type="Gene3D" id="1.20.1270.370">
    <property type="match status" value="1"/>
</dbReference>
<protein>
    <submittedName>
        <fullName evidence="4">R-phenyllactate dehydratase beta subunit</fullName>
        <ecNumber evidence="4">4.2.1.-</ecNumber>
    </submittedName>
</protein>
<evidence type="ECO:0000256" key="1">
    <source>
        <dbReference type="ARBA" id="ARBA00001966"/>
    </source>
</evidence>
<keyword evidence="3" id="KW-0408">Iron</keyword>
<dbReference type="NCBIfam" id="NF040772">
    <property type="entry name" value="double_cubane"/>
    <property type="match status" value="1"/>
</dbReference>
<evidence type="ECO:0000256" key="2">
    <source>
        <dbReference type="ARBA" id="ARBA00005806"/>
    </source>
</evidence>
<keyword evidence="5" id="KW-1185">Reference proteome</keyword>
<comment type="caution">
    <text evidence="4">The sequence shown here is derived from an EMBL/GenBank/DDBJ whole genome shotgun (WGS) entry which is preliminary data.</text>
</comment>
<organism evidence="4 5">
    <name type="scientific">Sporotomaculum syntrophicum</name>
    <dbReference type="NCBI Taxonomy" id="182264"/>
    <lineage>
        <taxon>Bacteria</taxon>
        <taxon>Bacillati</taxon>
        <taxon>Bacillota</taxon>
        <taxon>Clostridia</taxon>
        <taxon>Eubacteriales</taxon>
        <taxon>Desulfallaceae</taxon>
        <taxon>Sporotomaculum</taxon>
    </lineage>
</organism>
<dbReference type="GO" id="GO:0051536">
    <property type="term" value="F:iron-sulfur cluster binding"/>
    <property type="evidence" value="ECO:0007669"/>
    <property type="project" value="UniProtKB-KW"/>
</dbReference>
<comment type="cofactor">
    <cofactor evidence="1">
        <name>[4Fe-4S] cluster</name>
        <dbReference type="ChEBI" id="CHEBI:49883"/>
    </cofactor>
</comment>
<evidence type="ECO:0000313" key="4">
    <source>
        <dbReference type="EMBL" id="KAF1086690.1"/>
    </source>
</evidence>
<dbReference type="Proteomes" id="UP000798488">
    <property type="component" value="Unassembled WGS sequence"/>
</dbReference>
<evidence type="ECO:0000256" key="3">
    <source>
        <dbReference type="ARBA" id="ARBA00023014"/>
    </source>
</evidence>
<dbReference type="GO" id="GO:0016836">
    <property type="term" value="F:hydro-lyase activity"/>
    <property type="evidence" value="ECO:0007669"/>
    <property type="project" value="UniProtKB-ARBA"/>
</dbReference>
<dbReference type="Gene3D" id="3.40.50.11900">
    <property type="match status" value="1"/>
</dbReference>
<evidence type="ECO:0000313" key="5">
    <source>
        <dbReference type="Proteomes" id="UP000798488"/>
    </source>
</evidence>
<reference evidence="4" key="1">
    <citation type="submission" date="2016-02" db="EMBL/GenBank/DDBJ databases">
        <title>Draft Genome Sequence of Sporotomaculum syntrophicum Strain FB, a Syntrophic Benzoate Degrader.</title>
        <authorList>
            <person name="Nobu M.K."/>
            <person name="Narihiro T."/>
            <person name="Qiu Y.-L."/>
            <person name="Ohashi A."/>
            <person name="Liu W.-T."/>
            <person name="Yuji S."/>
        </authorList>
    </citation>
    <scope>NUCLEOTIDE SEQUENCE</scope>
    <source>
        <strain evidence="4">FB</strain>
    </source>
</reference>
<keyword evidence="3" id="KW-0411">Iron-sulfur</keyword>
<dbReference type="InterPro" id="IPR047678">
    <property type="entry name" value="YjiM-like"/>
</dbReference>
<proteinExistence type="inferred from homology"/>
<dbReference type="Gene3D" id="3.40.50.11890">
    <property type="match status" value="1"/>
</dbReference>
<name>A0A9D2WT81_9FIRM</name>
<dbReference type="PANTHER" id="PTHR30548:SF1">
    <property type="entry name" value="DEHYDRATASE SUBUNIT MJ0007-RELATED"/>
    <property type="match status" value="1"/>
</dbReference>
<dbReference type="PANTHER" id="PTHR30548">
    <property type="entry name" value="2-HYDROXYGLUTARYL-COA DEHYDRATASE, D-COMPONENT-RELATED"/>
    <property type="match status" value="1"/>
</dbReference>
<dbReference type="EC" id="4.2.1.-" evidence="4"/>
<dbReference type="RefSeq" id="WP_161820823.1">
    <property type="nucleotide sequence ID" value="NZ_LSRS01000001.1"/>
</dbReference>
<dbReference type="InterPro" id="IPR010327">
    <property type="entry name" value="FldB/FldC_alpha/beta"/>
</dbReference>
<keyword evidence="3" id="KW-0479">Metal-binding</keyword>
<gene>
    <name evidence="4" type="primary">fldC_1</name>
    <name evidence="4" type="ORF">SPSYN_00409</name>
</gene>
<keyword evidence="4" id="KW-0456">Lyase</keyword>